<evidence type="ECO:0000256" key="2">
    <source>
        <dbReference type="ARBA" id="ARBA00008564"/>
    </source>
</evidence>
<dbReference type="Proteomes" id="UP000232638">
    <property type="component" value="Chromosome"/>
</dbReference>
<evidence type="ECO:0000313" key="8">
    <source>
        <dbReference type="EMBL" id="AUB81072.1"/>
    </source>
</evidence>
<dbReference type="KEGG" id="tsy:THSYN_08980"/>
<dbReference type="NCBIfam" id="TIGR02454">
    <property type="entry name" value="ECF_T_CbiQ"/>
    <property type="match status" value="1"/>
</dbReference>
<gene>
    <name evidence="8" type="ORF">THSYN_08980</name>
</gene>
<dbReference type="GO" id="GO:0006824">
    <property type="term" value="P:cobalt ion transport"/>
    <property type="evidence" value="ECO:0007669"/>
    <property type="project" value="InterPro"/>
</dbReference>
<keyword evidence="9" id="KW-1185">Reference proteome</keyword>
<feature type="transmembrane region" description="Helical" evidence="7">
    <location>
        <begin position="99"/>
        <end position="129"/>
    </location>
</feature>
<evidence type="ECO:0000256" key="7">
    <source>
        <dbReference type="SAM" id="Phobius"/>
    </source>
</evidence>
<feature type="transmembrane region" description="Helical" evidence="7">
    <location>
        <begin position="56"/>
        <end position="87"/>
    </location>
</feature>
<keyword evidence="5 7" id="KW-1133">Transmembrane helix</keyword>
<comment type="similarity">
    <text evidence="2">Belongs to the CbiQ family.</text>
</comment>
<dbReference type="GO" id="GO:0043190">
    <property type="term" value="C:ATP-binding cassette (ABC) transporter complex"/>
    <property type="evidence" value="ECO:0007669"/>
    <property type="project" value="InterPro"/>
</dbReference>
<keyword evidence="4 7" id="KW-0812">Transmembrane</keyword>
<name>A0A2K8U661_9GAMM</name>
<protein>
    <submittedName>
        <fullName evidence="8">Cobalt ECF transporter T component CbiQ</fullName>
    </submittedName>
</protein>
<dbReference type="InterPro" id="IPR051611">
    <property type="entry name" value="ECF_transporter_component"/>
</dbReference>
<dbReference type="RefSeq" id="WP_100918848.1">
    <property type="nucleotide sequence ID" value="NZ_CP020370.1"/>
</dbReference>
<keyword evidence="3" id="KW-1003">Cell membrane</keyword>
<evidence type="ECO:0000256" key="1">
    <source>
        <dbReference type="ARBA" id="ARBA00004651"/>
    </source>
</evidence>
<dbReference type="EMBL" id="CP020370">
    <property type="protein sequence ID" value="AUB81072.1"/>
    <property type="molecule type" value="Genomic_DNA"/>
</dbReference>
<evidence type="ECO:0000256" key="5">
    <source>
        <dbReference type="ARBA" id="ARBA00022989"/>
    </source>
</evidence>
<organism evidence="8 9">
    <name type="scientific">Candidatus Thiodictyon syntrophicum</name>
    <dbReference type="NCBI Taxonomy" id="1166950"/>
    <lineage>
        <taxon>Bacteria</taxon>
        <taxon>Pseudomonadati</taxon>
        <taxon>Pseudomonadota</taxon>
        <taxon>Gammaproteobacteria</taxon>
        <taxon>Chromatiales</taxon>
        <taxon>Chromatiaceae</taxon>
        <taxon>Thiodictyon</taxon>
    </lineage>
</organism>
<dbReference type="AlphaFoldDB" id="A0A2K8U661"/>
<evidence type="ECO:0000256" key="6">
    <source>
        <dbReference type="ARBA" id="ARBA00023136"/>
    </source>
</evidence>
<dbReference type="InterPro" id="IPR012809">
    <property type="entry name" value="ECF_CbiQ"/>
</dbReference>
<dbReference type="PANTHER" id="PTHR34857:SF2">
    <property type="entry name" value="SLL0384 PROTEIN"/>
    <property type="match status" value="1"/>
</dbReference>
<dbReference type="CDD" id="cd16914">
    <property type="entry name" value="EcfT"/>
    <property type="match status" value="1"/>
</dbReference>
<dbReference type="Pfam" id="PF02361">
    <property type="entry name" value="CbiQ"/>
    <property type="match status" value="1"/>
</dbReference>
<evidence type="ECO:0000313" key="9">
    <source>
        <dbReference type="Proteomes" id="UP000232638"/>
    </source>
</evidence>
<proteinExistence type="inferred from homology"/>
<dbReference type="PANTHER" id="PTHR34857">
    <property type="entry name" value="SLL0384 PROTEIN"/>
    <property type="match status" value="1"/>
</dbReference>
<feature type="transmembrane region" description="Helical" evidence="7">
    <location>
        <begin position="174"/>
        <end position="195"/>
    </location>
</feature>
<feature type="transmembrane region" description="Helical" evidence="7">
    <location>
        <begin position="266"/>
        <end position="285"/>
    </location>
</feature>
<accession>A0A2K8U661</accession>
<evidence type="ECO:0000256" key="3">
    <source>
        <dbReference type="ARBA" id="ARBA00022475"/>
    </source>
</evidence>
<keyword evidence="6 7" id="KW-0472">Membrane</keyword>
<reference evidence="8 9" key="1">
    <citation type="submission" date="2017-03" db="EMBL/GenBank/DDBJ databases">
        <title>Complete genome sequence of Candidatus 'Thiodictyon syntrophicum' sp. nov. strain Cad16T, a photolithoautotroph purple sulfur bacterium isolated from an alpine meromictic lake.</title>
        <authorList>
            <person name="Luedin S.M."/>
            <person name="Pothier J.F."/>
            <person name="Danza F."/>
            <person name="Storelli N."/>
            <person name="Wittwer M."/>
            <person name="Tonolla M."/>
        </authorList>
    </citation>
    <scope>NUCLEOTIDE SEQUENCE [LARGE SCALE GENOMIC DNA]</scope>
    <source>
        <strain evidence="8 9">Cad16T</strain>
    </source>
</reference>
<sequence>MGEQSFLRGGHPRGRGDFLERLLRGLLDAMDHAADAERLAAAPGLLQRLDPRLKTLGLLSLVVTAVFVKSLVALALLFACATALALASGITLRRLARQVWIGVFLFTGVLAIPAIVLVPGDAVAVVPLLDWTITRQGLRGAAFLIGRAQTAATFALLVVLTTPWPQVLKALRSLGVPLILVAILGMTHRYIFVLLESSVQLFEAKRSRVMGPLPGPQRRRLAMTSVVVLLERSLQLATEVHLAMIARGYRGEVHLLDELRTRPRDWLALAGLLSIAAVAIGWPWLPAIGDGG</sequence>
<dbReference type="OrthoDB" id="4533at2"/>
<feature type="transmembrane region" description="Helical" evidence="7">
    <location>
        <begin position="141"/>
        <end position="162"/>
    </location>
</feature>
<comment type="subcellular location">
    <subcellularLocation>
        <location evidence="1">Cell membrane</location>
        <topology evidence="1">Multi-pass membrane protein</topology>
    </subcellularLocation>
</comment>
<dbReference type="InterPro" id="IPR003339">
    <property type="entry name" value="ABC/ECF_trnsptr_transmembrane"/>
</dbReference>
<evidence type="ECO:0000256" key="4">
    <source>
        <dbReference type="ARBA" id="ARBA00022692"/>
    </source>
</evidence>